<dbReference type="EMBL" id="DVNZ01000005">
    <property type="protein sequence ID" value="HIU93545.1"/>
    <property type="molecule type" value="Genomic_DNA"/>
</dbReference>
<evidence type="ECO:0000256" key="1">
    <source>
        <dbReference type="ARBA" id="ARBA00008428"/>
    </source>
</evidence>
<sequence>MEQRQNGMRQPPYSADAERSVLGSMLLETNALEIALEQLRPEDFYLSAHEAVFACMRDIRNGGGAVDLVTLVNELERHGKLDMAGGAAYLSELLSFVPTAANVQDYIAIVEEKSVRRQLMHAGSETIRESCDDGNDLERVLDSAERRIYDISMRKAEDSLVPVSEVVPEAFAEIGELMNRQGRLTGVDTGFADLNRMTNGLQKSDLIVVAARPAMGKTAFALNIAQHAALRDGRTVVIFSLEMSKQQLVMRMLCSEASVEAQRIKEGVVDPEDTERLMQVMEPISRCKLHIDDTGGISVPEIRSKCRRLKARRGLDLVVIDYLQLMQPSGGARRSDSRTQEVSDMTRQLKLLARELEVPVVLLAQLNRGPETRQDHTPMIADLRESGSIEQDADMVILLYRPAVYDETEDNTSQAIVAKHRHGPTGTVMLVWQGEYTRFLNLAPEPA</sequence>
<evidence type="ECO:0000256" key="7">
    <source>
        <dbReference type="ARBA" id="ARBA00022840"/>
    </source>
</evidence>
<dbReference type="GO" id="GO:0005829">
    <property type="term" value="C:cytosol"/>
    <property type="evidence" value="ECO:0007669"/>
    <property type="project" value="TreeGrafter"/>
</dbReference>
<dbReference type="GO" id="GO:0006269">
    <property type="term" value="P:DNA replication, synthesis of primer"/>
    <property type="evidence" value="ECO:0007669"/>
    <property type="project" value="UniProtKB-UniRule"/>
</dbReference>
<reference evidence="14" key="1">
    <citation type="submission" date="2020-10" db="EMBL/GenBank/DDBJ databases">
        <authorList>
            <person name="Gilroy R."/>
        </authorList>
    </citation>
    <scope>NUCLEOTIDE SEQUENCE</scope>
    <source>
        <strain evidence="14">ChiGjej2B2-16831</strain>
    </source>
</reference>
<dbReference type="CDD" id="cd00984">
    <property type="entry name" value="DnaB_C"/>
    <property type="match status" value="1"/>
</dbReference>
<dbReference type="FunFam" id="1.10.860.10:FF:000001">
    <property type="entry name" value="Replicative DNA helicase"/>
    <property type="match status" value="1"/>
</dbReference>
<gene>
    <name evidence="14" type="primary">dnaB</name>
    <name evidence="14" type="ORF">IAD24_00155</name>
</gene>
<evidence type="ECO:0000256" key="3">
    <source>
        <dbReference type="ARBA" id="ARBA00022705"/>
    </source>
</evidence>
<comment type="function">
    <text evidence="12">The main replicative DNA helicase, it participates in initiation and elongation during chromosome replication. Travels ahead of the DNA replisome, separating dsDNA into templates for DNA synthesis. A processive ATP-dependent 5'-3' DNA helicase it has DNA-dependent ATPase activity.</text>
</comment>
<dbReference type="NCBIfam" id="TIGR00665">
    <property type="entry name" value="DnaB"/>
    <property type="match status" value="1"/>
</dbReference>
<keyword evidence="5 12" id="KW-0378">Hydrolase</keyword>
<evidence type="ECO:0000256" key="10">
    <source>
        <dbReference type="ARBA" id="ARBA00048954"/>
    </source>
</evidence>
<dbReference type="InterPro" id="IPR007693">
    <property type="entry name" value="DNA_helicase_DnaB-like_N"/>
</dbReference>
<keyword evidence="8 12" id="KW-0238">DNA-binding</keyword>
<feature type="domain" description="SF4 helicase" evidence="13">
    <location>
        <begin position="180"/>
        <end position="446"/>
    </location>
</feature>
<dbReference type="PANTHER" id="PTHR30153:SF2">
    <property type="entry name" value="REPLICATIVE DNA HELICASE"/>
    <property type="match status" value="1"/>
</dbReference>
<evidence type="ECO:0000256" key="4">
    <source>
        <dbReference type="ARBA" id="ARBA00022741"/>
    </source>
</evidence>
<evidence type="ECO:0000256" key="6">
    <source>
        <dbReference type="ARBA" id="ARBA00022806"/>
    </source>
</evidence>
<evidence type="ECO:0000256" key="8">
    <source>
        <dbReference type="ARBA" id="ARBA00023125"/>
    </source>
</evidence>
<dbReference type="GO" id="GO:0005524">
    <property type="term" value="F:ATP binding"/>
    <property type="evidence" value="ECO:0007669"/>
    <property type="project" value="UniProtKB-UniRule"/>
</dbReference>
<reference evidence="14" key="2">
    <citation type="journal article" date="2021" name="PeerJ">
        <title>Extensive microbial diversity within the chicken gut microbiome revealed by metagenomics and culture.</title>
        <authorList>
            <person name="Gilroy R."/>
            <person name="Ravi A."/>
            <person name="Getino M."/>
            <person name="Pursley I."/>
            <person name="Horton D.L."/>
            <person name="Alikhan N.F."/>
            <person name="Baker D."/>
            <person name="Gharbi K."/>
            <person name="Hall N."/>
            <person name="Watson M."/>
            <person name="Adriaenssens E.M."/>
            <person name="Foster-Nyarko E."/>
            <person name="Jarju S."/>
            <person name="Secka A."/>
            <person name="Antonio M."/>
            <person name="Oren A."/>
            <person name="Chaudhuri R.R."/>
            <person name="La Ragione R."/>
            <person name="Hildebrand F."/>
            <person name="Pallen M.J."/>
        </authorList>
    </citation>
    <scope>NUCLEOTIDE SEQUENCE</scope>
    <source>
        <strain evidence="14">ChiGjej2B2-16831</strain>
    </source>
</reference>
<organism evidence="14 15">
    <name type="scientific">Candidatus Aphodomorpha intestinavium</name>
    <dbReference type="NCBI Taxonomy" id="2840672"/>
    <lineage>
        <taxon>Bacteria</taxon>
        <taxon>Bacillati</taxon>
        <taxon>Bacillota</taxon>
        <taxon>Clostridia</taxon>
        <taxon>Eubacteriales</taxon>
        <taxon>Candidatus Aphodomorpha</taxon>
    </lineage>
</organism>
<dbReference type="AlphaFoldDB" id="A0A9D1N2A7"/>
<dbReference type="Pfam" id="PF03796">
    <property type="entry name" value="DnaB_C"/>
    <property type="match status" value="1"/>
</dbReference>
<dbReference type="InterPro" id="IPR007694">
    <property type="entry name" value="DNA_helicase_DnaB-like_C"/>
</dbReference>
<evidence type="ECO:0000313" key="14">
    <source>
        <dbReference type="EMBL" id="HIU93545.1"/>
    </source>
</evidence>
<keyword evidence="2 12" id="KW-0639">Primosome</keyword>
<dbReference type="PANTHER" id="PTHR30153">
    <property type="entry name" value="REPLICATIVE DNA HELICASE DNAB"/>
    <property type="match status" value="1"/>
</dbReference>
<dbReference type="Proteomes" id="UP000824128">
    <property type="component" value="Unassembled WGS sequence"/>
</dbReference>
<dbReference type="GO" id="GO:0003677">
    <property type="term" value="F:DNA binding"/>
    <property type="evidence" value="ECO:0007669"/>
    <property type="project" value="UniProtKB-UniRule"/>
</dbReference>
<comment type="catalytic activity">
    <reaction evidence="10 12">
        <text>ATP + H2O = ADP + phosphate + H(+)</text>
        <dbReference type="Rhea" id="RHEA:13065"/>
        <dbReference type="ChEBI" id="CHEBI:15377"/>
        <dbReference type="ChEBI" id="CHEBI:15378"/>
        <dbReference type="ChEBI" id="CHEBI:30616"/>
        <dbReference type="ChEBI" id="CHEBI:43474"/>
        <dbReference type="ChEBI" id="CHEBI:456216"/>
        <dbReference type="EC" id="5.6.2.3"/>
    </reaction>
</comment>
<dbReference type="EC" id="5.6.2.3" evidence="11 12"/>
<dbReference type="SUPFAM" id="SSF48024">
    <property type="entry name" value="N-terminal domain of DnaB helicase"/>
    <property type="match status" value="1"/>
</dbReference>
<keyword evidence="7 12" id="KW-0067">ATP-binding</keyword>
<evidence type="ECO:0000256" key="12">
    <source>
        <dbReference type="RuleBase" id="RU362085"/>
    </source>
</evidence>
<dbReference type="GO" id="GO:0043139">
    <property type="term" value="F:5'-3' DNA helicase activity"/>
    <property type="evidence" value="ECO:0007669"/>
    <property type="project" value="UniProtKB-EC"/>
</dbReference>
<keyword evidence="9" id="KW-0413">Isomerase</keyword>
<keyword evidence="4 12" id="KW-0547">Nucleotide-binding</keyword>
<evidence type="ECO:0000256" key="9">
    <source>
        <dbReference type="ARBA" id="ARBA00023235"/>
    </source>
</evidence>
<dbReference type="FunFam" id="3.40.50.300:FF:000351">
    <property type="entry name" value="Replicative DNA helicase"/>
    <property type="match status" value="1"/>
</dbReference>
<proteinExistence type="inferred from homology"/>
<dbReference type="InterPro" id="IPR007692">
    <property type="entry name" value="DNA_helicase_DnaB"/>
</dbReference>
<dbReference type="Pfam" id="PF00772">
    <property type="entry name" value="DnaB"/>
    <property type="match status" value="1"/>
</dbReference>
<comment type="similarity">
    <text evidence="1 12">Belongs to the helicase family. DnaB subfamily.</text>
</comment>
<dbReference type="Gene3D" id="1.10.860.10">
    <property type="entry name" value="DNAb Helicase, Chain A"/>
    <property type="match status" value="1"/>
</dbReference>
<keyword evidence="3 12" id="KW-0235">DNA replication</keyword>
<name>A0A9D1N2A7_9FIRM</name>
<evidence type="ECO:0000313" key="15">
    <source>
        <dbReference type="Proteomes" id="UP000824128"/>
    </source>
</evidence>
<evidence type="ECO:0000259" key="13">
    <source>
        <dbReference type="PROSITE" id="PS51199"/>
    </source>
</evidence>
<dbReference type="InterPro" id="IPR036185">
    <property type="entry name" value="DNA_heli_DnaB-like_N_sf"/>
</dbReference>
<keyword evidence="6 12" id="KW-0347">Helicase</keyword>
<dbReference type="SUPFAM" id="SSF52540">
    <property type="entry name" value="P-loop containing nucleoside triphosphate hydrolases"/>
    <property type="match status" value="1"/>
</dbReference>
<dbReference type="Gene3D" id="3.40.50.300">
    <property type="entry name" value="P-loop containing nucleotide triphosphate hydrolases"/>
    <property type="match status" value="1"/>
</dbReference>
<accession>A0A9D1N2A7</accession>
<dbReference type="PROSITE" id="PS51199">
    <property type="entry name" value="SF4_HELICASE"/>
    <property type="match status" value="1"/>
</dbReference>
<evidence type="ECO:0000256" key="2">
    <source>
        <dbReference type="ARBA" id="ARBA00022515"/>
    </source>
</evidence>
<dbReference type="InterPro" id="IPR016136">
    <property type="entry name" value="DNA_helicase_N/primase_C"/>
</dbReference>
<protein>
    <recommendedName>
        <fullName evidence="11 12">Replicative DNA helicase</fullName>
        <ecNumber evidence="11 12">5.6.2.3</ecNumber>
    </recommendedName>
</protein>
<evidence type="ECO:0000256" key="5">
    <source>
        <dbReference type="ARBA" id="ARBA00022801"/>
    </source>
</evidence>
<dbReference type="GO" id="GO:1990077">
    <property type="term" value="C:primosome complex"/>
    <property type="evidence" value="ECO:0007669"/>
    <property type="project" value="UniProtKB-UniRule"/>
</dbReference>
<comment type="caution">
    <text evidence="14">The sequence shown here is derived from an EMBL/GenBank/DDBJ whole genome shotgun (WGS) entry which is preliminary data.</text>
</comment>
<dbReference type="GO" id="GO:0016787">
    <property type="term" value="F:hydrolase activity"/>
    <property type="evidence" value="ECO:0007669"/>
    <property type="project" value="UniProtKB-KW"/>
</dbReference>
<dbReference type="InterPro" id="IPR027417">
    <property type="entry name" value="P-loop_NTPase"/>
</dbReference>
<evidence type="ECO:0000256" key="11">
    <source>
        <dbReference type="NCBIfam" id="TIGR00665"/>
    </source>
</evidence>